<keyword evidence="7 8" id="KW-0206">Cytoskeleton</keyword>
<dbReference type="FunFam" id="3.30.450.30:FF:000001">
    <property type="entry name" value="Profilin"/>
    <property type="match status" value="1"/>
</dbReference>
<evidence type="ECO:0000256" key="7">
    <source>
        <dbReference type="ARBA" id="ARBA00023212"/>
    </source>
</evidence>
<dbReference type="Gene3D" id="3.30.450.30">
    <property type="entry name" value="Dynein light chain 2a, cytoplasmic"/>
    <property type="match status" value="1"/>
</dbReference>
<dbReference type="InterPro" id="IPR005455">
    <property type="entry name" value="PFN_euk"/>
</dbReference>
<comment type="subunit">
    <text evidence="3 8">Occurs in many kinds of cells as a complex with monomeric actin in a 1:1 ratio.</text>
</comment>
<evidence type="ECO:0000256" key="5">
    <source>
        <dbReference type="ARBA" id="ARBA00022490"/>
    </source>
</evidence>
<comment type="subcellular location">
    <subcellularLocation>
        <location evidence="1">Cytoplasm</location>
        <location evidence="1">Cytoskeleton</location>
    </subcellularLocation>
</comment>
<dbReference type="GO" id="GO:0003785">
    <property type="term" value="F:actin monomer binding"/>
    <property type="evidence" value="ECO:0007669"/>
    <property type="project" value="TreeGrafter"/>
</dbReference>
<dbReference type="InterPro" id="IPR036140">
    <property type="entry name" value="PFN_sf"/>
</dbReference>
<evidence type="ECO:0000256" key="8">
    <source>
        <dbReference type="RuleBase" id="RU003908"/>
    </source>
</evidence>
<dbReference type="EMBL" id="GECZ01006297">
    <property type="protein sequence ID" value="JAS63472.1"/>
    <property type="molecule type" value="Transcribed_RNA"/>
</dbReference>
<evidence type="ECO:0000256" key="3">
    <source>
        <dbReference type="ARBA" id="ARBA00011583"/>
    </source>
</evidence>
<dbReference type="PANTHER" id="PTHR11604:SF0">
    <property type="entry name" value="PROFILIN"/>
    <property type="match status" value="1"/>
</dbReference>
<dbReference type="AlphaFoldDB" id="A0A1B6GLZ1"/>
<dbReference type="InterPro" id="IPR048278">
    <property type="entry name" value="PFN"/>
</dbReference>
<dbReference type="InterPro" id="IPR027310">
    <property type="entry name" value="Profilin_CS"/>
</dbReference>
<accession>A0A1B6GLZ1</accession>
<protein>
    <recommendedName>
        <fullName evidence="4 9">Profilin</fullName>
    </recommendedName>
</protein>
<dbReference type="Pfam" id="PF00235">
    <property type="entry name" value="Profilin"/>
    <property type="match status" value="1"/>
</dbReference>
<dbReference type="SMART" id="SM00392">
    <property type="entry name" value="PROF"/>
    <property type="match status" value="1"/>
</dbReference>
<sequence>MSWQDYVDKQLIASRCVTKAVISGLDGNIWAKCDSFDVSKEELLNIIQGFDKQDKLTTSGVTLAGQRYIYLSGTDRVIRAKLGKVGVHCVKTNQAVVISLYEDPIQPQQAASVVEKLGDYLMNCGY</sequence>
<comment type="function">
    <text evidence="8">Binds to actin and affects the structure of the cytoskeleton. At high concentrations, profilin prevents the polymerization of actin, whereas it enhances it at low concentrations.</text>
</comment>
<proteinExistence type="inferred from homology"/>
<name>A0A1B6GLZ1_9HEMI</name>
<dbReference type="GO" id="GO:0005938">
    <property type="term" value="C:cell cortex"/>
    <property type="evidence" value="ECO:0007669"/>
    <property type="project" value="TreeGrafter"/>
</dbReference>
<evidence type="ECO:0000256" key="1">
    <source>
        <dbReference type="ARBA" id="ARBA00004245"/>
    </source>
</evidence>
<organism evidence="10">
    <name type="scientific">Cuerna arida</name>
    <dbReference type="NCBI Taxonomy" id="1464854"/>
    <lineage>
        <taxon>Eukaryota</taxon>
        <taxon>Metazoa</taxon>
        <taxon>Ecdysozoa</taxon>
        <taxon>Arthropoda</taxon>
        <taxon>Hexapoda</taxon>
        <taxon>Insecta</taxon>
        <taxon>Pterygota</taxon>
        <taxon>Neoptera</taxon>
        <taxon>Paraneoptera</taxon>
        <taxon>Hemiptera</taxon>
        <taxon>Auchenorrhyncha</taxon>
        <taxon>Membracoidea</taxon>
        <taxon>Cicadellidae</taxon>
        <taxon>Cicadellinae</taxon>
        <taxon>Proconiini</taxon>
        <taxon>Cuerna</taxon>
    </lineage>
</organism>
<dbReference type="PRINTS" id="PR01640">
    <property type="entry name" value="PROFILINPLNT"/>
</dbReference>
<evidence type="ECO:0000313" key="10">
    <source>
        <dbReference type="EMBL" id="JAS63472.1"/>
    </source>
</evidence>
<dbReference type="GO" id="GO:0005856">
    <property type="term" value="C:cytoskeleton"/>
    <property type="evidence" value="ECO:0007669"/>
    <property type="project" value="UniProtKB-SubCell"/>
</dbReference>
<keyword evidence="6 9" id="KW-0009">Actin-binding</keyword>
<comment type="similarity">
    <text evidence="2 9">Belongs to the profilin family.</text>
</comment>
<evidence type="ECO:0000256" key="4">
    <source>
        <dbReference type="ARBA" id="ARBA00013422"/>
    </source>
</evidence>
<dbReference type="PROSITE" id="PS00414">
    <property type="entry name" value="PROFILIN"/>
    <property type="match status" value="1"/>
</dbReference>
<dbReference type="PRINTS" id="PR00392">
    <property type="entry name" value="PROFILIN"/>
</dbReference>
<evidence type="ECO:0000256" key="6">
    <source>
        <dbReference type="ARBA" id="ARBA00023203"/>
    </source>
</evidence>
<evidence type="ECO:0000256" key="2">
    <source>
        <dbReference type="ARBA" id="ARBA00010058"/>
    </source>
</evidence>
<dbReference type="CDD" id="cd00148">
    <property type="entry name" value="PROF"/>
    <property type="match status" value="1"/>
</dbReference>
<reference evidence="10" key="1">
    <citation type="submission" date="2015-11" db="EMBL/GenBank/DDBJ databases">
        <title>De novo transcriptome assembly of four potential Pierce s Disease insect vectors from Arizona vineyards.</title>
        <authorList>
            <person name="Tassone E.E."/>
        </authorList>
    </citation>
    <scope>NUCLEOTIDE SEQUENCE</scope>
</reference>
<dbReference type="PANTHER" id="PTHR11604">
    <property type="entry name" value="PROFILIN"/>
    <property type="match status" value="1"/>
</dbReference>
<dbReference type="SUPFAM" id="SSF55770">
    <property type="entry name" value="Profilin (actin-binding protein)"/>
    <property type="match status" value="1"/>
</dbReference>
<keyword evidence="5" id="KW-0963">Cytoplasm</keyword>
<gene>
    <name evidence="10" type="ORF">g.46841</name>
</gene>
<evidence type="ECO:0000256" key="9">
    <source>
        <dbReference type="RuleBase" id="RU003909"/>
    </source>
</evidence>